<protein>
    <submittedName>
        <fullName evidence="3">Capsule biosynthesis protein GfcC</fullName>
    </submittedName>
</protein>
<dbReference type="InterPro" id="IPR046459">
    <property type="entry name" value="Caps_syn_GfcC_N"/>
</dbReference>
<dbReference type="Proteomes" id="UP000295531">
    <property type="component" value="Unassembled WGS sequence"/>
</dbReference>
<proteinExistence type="predicted"/>
<dbReference type="AlphaFoldDB" id="A0A4R6PPU0"/>
<accession>A0A4R6PPU0</accession>
<evidence type="ECO:0000259" key="2">
    <source>
        <dbReference type="Pfam" id="PF20616"/>
    </source>
</evidence>
<keyword evidence="4" id="KW-1185">Reference proteome</keyword>
<dbReference type="Pfam" id="PF20616">
    <property type="entry name" value="Caps_syn_GfcC_N"/>
    <property type="match status" value="1"/>
</dbReference>
<feature type="signal peptide" evidence="1">
    <location>
        <begin position="1"/>
        <end position="23"/>
    </location>
</feature>
<organism evidence="3 4">
    <name type="scientific">Idiomarina aquatica</name>
    <dbReference type="NCBI Taxonomy" id="1327752"/>
    <lineage>
        <taxon>Bacteria</taxon>
        <taxon>Pseudomonadati</taxon>
        <taxon>Pseudomonadota</taxon>
        <taxon>Gammaproteobacteria</taxon>
        <taxon>Alteromonadales</taxon>
        <taxon>Idiomarinaceae</taxon>
        <taxon>Idiomarina</taxon>
    </lineage>
</organism>
<evidence type="ECO:0000313" key="4">
    <source>
        <dbReference type="Proteomes" id="UP000295531"/>
    </source>
</evidence>
<dbReference type="EMBL" id="SNXI01000002">
    <property type="protein sequence ID" value="TDP40203.1"/>
    <property type="molecule type" value="Genomic_DNA"/>
</dbReference>
<evidence type="ECO:0000313" key="3">
    <source>
        <dbReference type="EMBL" id="TDP40203.1"/>
    </source>
</evidence>
<dbReference type="OrthoDB" id="5814422at2"/>
<feature type="domain" description="Capsule biosynthesis GfcC-like N-terminal" evidence="2">
    <location>
        <begin position="37"/>
        <end position="155"/>
    </location>
</feature>
<dbReference type="RefSeq" id="WP_133538669.1">
    <property type="nucleotide sequence ID" value="NZ_SNXI01000002.1"/>
</dbReference>
<name>A0A4R6PPU0_9GAMM</name>
<sequence>MKQLAIITVLALCSLTASFAALAQSAVKVQVEYPGMQQQALTLNYPQPVRLNTVLQDATHDLSAEQFSAINWSLGRLGSDKLTDKFNQRHRELEQRLNDLELFWQQRGYHNYRSGVNYLRRQLNELQYSPAYYMGLDYDRTKLRLQSNPILSQADGNTFYLRLPAGAATRLDIGLDEASAASSASFAYSVAKNGDIARIPVALYNRHETPVCFYHSAHQPLQNQAGERCKNAINTEQFYLLHQHALPQGYQDLNQRIAEILKFAIGDAQ</sequence>
<evidence type="ECO:0000256" key="1">
    <source>
        <dbReference type="SAM" id="SignalP"/>
    </source>
</evidence>
<reference evidence="3 4" key="1">
    <citation type="submission" date="2019-03" db="EMBL/GenBank/DDBJ databases">
        <title>Freshwater and sediment microbial communities from various areas in North America, analyzing microbe dynamics in response to fracking.</title>
        <authorList>
            <person name="Lamendella R."/>
        </authorList>
    </citation>
    <scope>NUCLEOTIDE SEQUENCE [LARGE SCALE GENOMIC DNA]</scope>
    <source>
        <strain evidence="3 4">18_TX</strain>
    </source>
</reference>
<comment type="caution">
    <text evidence="3">The sequence shown here is derived from an EMBL/GenBank/DDBJ whole genome shotgun (WGS) entry which is preliminary data.</text>
</comment>
<feature type="chain" id="PRO_5020917142" evidence="1">
    <location>
        <begin position="24"/>
        <end position="269"/>
    </location>
</feature>
<gene>
    <name evidence="3" type="ORF">DEU29_102103</name>
</gene>
<keyword evidence="1" id="KW-0732">Signal</keyword>